<proteinExistence type="predicted"/>
<organism evidence="1 2">
    <name type="scientific">Aspergillus melleus</name>
    <dbReference type="NCBI Taxonomy" id="138277"/>
    <lineage>
        <taxon>Eukaryota</taxon>
        <taxon>Fungi</taxon>
        <taxon>Dikarya</taxon>
        <taxon>Ascomycota</taxon>
        <taxon>Pezizomycotina</taxon>
        <taxon>Eurotiomycetes</taxon>
        <taxon>Eurotiomycetidae</taxon>
        <taxon>Eurotiales</taxon>
        <taxon>Aspergillaceae</taxon>
        <taxon>Aspergillus</taxon>
        <taxon>Aspergillus subgen. Circumdati</taxon>
    </lineage>
</organism>
<comment type="caution">
    <text evidence="1">The sequence shown here is derived from an EMBL/GenBank/DDBJ whole genome shotgun (WGS) entry which is preliminary data.</text>
</comment>
<keyword evidence="2" id="KW-1185">Reference proteome</keyword>
<dbReference type="EMBL" id="JAOPJF010000022">
    <property type="protein sequence ID" value="KAK1145682.1"/>
    <property type="molecule type" value="Genomic_DNA"/>
</dbReference>
<name>A0ACC3B5E0_9EURO</name>
<reference evidence="1 2" key="1">
    <citation type="journal article" date="2023" name="ACS Omega">
        <title>Identification of the Neoaspergillic Acid Biosynthesis Gene Cluster by Establishing an In Vitro CRISPR-Ribonucleoprotein Genetic System in Aspergillus melleus.</title>
        <authorList>
            <person name="Yuan B."/>
            <person name="Grau M.F."/>
            <person name="Murata R.M."/>
            <person name="Torok T."/>
            <person name="Venkateswaran K."/>
            <person name="Stajich J.E."/>
            <person name="Wang C.C.C."/>
        </authorList>
    </citation>
    <scope>NUCLEOTIDE SEQUENCE [LARGE SCALE GENOMIC DNA]</scope>
    <source>
        <strain evidence="1 2">IMV 1140</strain>
    </source>
</reference>
<gene>
    <name evidence="1" type="ORF">N8T08_003918</name>
</gene>
<sequence length="389" mass="42718">MPQLTEPNNLPPEPFNATYKFQNTTLRQTIRINYPATQIRLRVSNAFGTEDLPIAKIAISRTKNDTLGLHEILSDTTEEVLFSGNPDIIIPGGALAVSDPIKFPLKKAQETITVDIYLENGQSGGITAHPSSRTTSWLALGDWVGEPNLKLADATSVDHWYLISAVEALLPNKVHSCVIIGDSITDGRGSETNKNNRWPDLLIPRLQKNPSTSSLAILNQAVGGNKLLSDNVGPNVLSRIDRDILAQTNVKYAIIFSGVNDIGSADTDDASQTDIEKRLLVAYEQLVTRVHAAGIPVFGATITPFVAPEGVDSLYSDPRREKTRGRVNEWIRTSGVFDEVLDFDAVLRDPNNEKQLKDEFNSGDYLHPNVAGYQRLADAFPLDVFGRAY</sequence>
<dbReference type="Proteomes" id="UP001177260">
    <property type="component" value="Unassembled WGS sequence"/>
</dbReference>
<evidence type="ECO:0000313" key="1">
    <source>
        <dbReference type="EMBL" id="KAK1145682.1"/>
    </source>
</evidence>
<accession>A0ACC3B5E0</accession>
<protein>
    <submittedName>
        <fullName evidence="1">Uncharacterized protein</fullName>
    </submittedName>
</protein>
<evidence type="ECO:0000313" key="2">
    <source>
        <dbReference type="Proteomes" id="UP001177260"/>
    </source>
</evidence>